<feature type="domain" description="Solute-binding protein family 3/N-terminal" evidence="2">
    <location>
        <begin position="54"/>
        <end position="235"/>
    </location>
</feature>
<gene>
    <name evidence="3" type="ORF">ACFOX3_05080</name>
</gene>
<dbReference type="Proteomes" id="UP001595840">
    <property type="component" value="Unassembled WGS sequence"/>
</dbReference>
<evidence type="ECO:0000313" key="3">
    <source>
        <dbReference type="EMBL" id="MFC4361665.1"/>
    </source>
</evidence>
<accession>A0ABV8V332</accession>
<evidence type="ECO:0000313" key="4">
    <source>
        <dbReference type="Proteomes" id="UP001595840"/>
    </source>
</evidence>
<dbReference type="SUPFAM" id="SSF53850">
    <property type="entry name" value="Periplasmic binding protein-like II"/>
    <property type="match status" value="1"/>
</dbReference>
<organism evidence="3 4">
    <name type="scientific">Simiduia curdlanivorans</name>
    <dbReference type="NCBI Taxonomy" id="1492769"/>
    <lineage>
        <taxon>Bacteria</taxon>
        <taxon>Pseudomonadati</taxon>
        <taxon>Pseudomonadota</taxon>
        <taxon>Gammaproteobacteria</taxon>
        <taxon>Cellvibrionales</taxon>
        <taxon>Cellvibrionaceae</taxon>
        <taxon>Simiduia</taxon>
    </lineage>
</organism>
<sequence length="259" mass="28488">MDFLNLAARSLIKISGTLLLLACLSPLSAQANQCPAQLNSIPLQNFACADQWLTELFQELNCPITFLPMKVSMSRRMRLLLDGQVQVLLGLSRTPEREQQFQFSVPIATHKLNLYGLKGSTVSSSIKQWCDVTMRSAKLILPPRGHFGPKVEALKQGDQCAAQLIYAPLGTEQASKMLIAGRGDLIIASEHWLESQPPDIQNAIKKLDILVLEENTELAFKGLNNEFIERTNHAIEAKLAAGATLCGLAPRKADATLRD</sequence>
<keyword evidence="1" id="KW-0732">Signal</keyword>
<protein>
    <submittedName>
        <fullName evidence="3">Substrate-binding periplasmic protein</fullName>
    </submittedName>
</protein>
<reference evidence="4" key="1">
    <citation type="journal article" date="2019" name="Int. J. Syst. Evol. Microbiol.">
        <title>The Global Catalogue of Microorganisms (GCM) 10K type strain sequencing project: providing services to taxonomists for standard genome sequencing and annotation.</title>
        <authorList>
            <consortium name="The Broad Institute Genomics Platform"/>
            <consortium name="The Broad Institute Genome Sequencing Center for Infectious Disease"/>
            <person name="Wu L."/>
            <person name="Ma J."/>
        </authorList>
    </citation>
    <scope>NUCLEOTIDE SEQUENCE [LARGE SCALE GENOMIC DNA]</scope>
    <source>
        <strain evidence="4">CECT 8570</strain>
    </source>
</reference>
<dbReference type="InterPro" id="IPR001638">
    <property type="entry name" value="Solute-binding_3/MltF_N"/>
</dbReference>
<dbReference type="Gene3D" id="3.40.190.10">
    <property type="entry name" value="Periplasmic binding protein-like II"/>
    <property type="match status" value="2"/>
</dbReference>
<comment type="caution">
    <text evidence="3">The sequence shown here is derived from an EMBL/GenBank/DDBJ whole genome shotgun (WGS) entry which is preliminary data.</text>
</comment>
<feature type="chain" id="PRO_5047421112" evidence="1">
    <location>
        <begin position="32"/>
        <end position="259"/>
    </location>
</feature>
<evidence type="ECO:0000259" key="2">
    <source>
        <dbReference type="Pfam" id="PF00497"/>
    </source>
</evidence>
<evidence type="ECO:0000256" key="1">
    <source>
        <dbReference type="SAM" id="SignalP"/>
    </source>
</evidence>
<name>A0ABV8V332_9GAMM</name>
<proteinExistence type="predicted"/>
<keyword evidence="4" id="KW-1185">Reference proteome</keyword>
<dbReference type="RefSeq" id="WP_290259393.1">
    <property type="nucleotide sequence ID" value="NZ_JAUFQG010000004.1"/>
</dbReference>
<dbReference type="Pfam" id="PF00497">
    <property type="entry name" value="SBP_bac_3"/>
    <property type="match status" value="1"/>
</dbReference>
<feature type="signal peptide" evidence="1">
    <location>
        <begin position="1"/>
        <end position="31"/>
    </location>
</feature>
<dbReference type="EMBL" id="JBHSCX010000003">
    <property type="protein sequence ID" value="MFC4361665.1"/>
    <property type="molecule type" value="Genomic_DNA"/>
</dbReference>